<sequence>MSLAAQLLLDSAERNAVDNDLLLLSRLSLNVSTSSGDGSVNGSLKESVPPFLHPTFNESLLYEFLETMEAQNER</sequence>
<name>A0A8R1IPV7_CAEJA</name>
<organism evidence="1 2">
    <name type="scientific">Caenorhabditis japonica</name>
    <dbReference type="NCBI Taxonomy" id="281687"/>
    <lineage>
        <taxon>Eukaryota</taxon>
        <taxon>Metazoa</taxon>
        <taxon>Ecdysozoa</taxon>
        <taxon>Nematoda</taxon>
        <taxon>Chromadorea</taxon>
        <taxon>Rhabditida</taxon>
        <taxon>Rhabditina</taxon>
        <taxon>Rhabditomorpha</taxon>
        <taxon>Rhabditoidea</taxon>
        <taxon>Rhabditidae</taxon>
        <taxon>Peloderinae</taxon>
        <taxon>Caenorhabditis</taxon>
    </lineage>
</organism>
<evidence type="ECO:0000313" key="2">
    <source>
        <dbReference type="Proteomes" id="UP000005237"/>
    </source>
</evidence>
<dbReference type="AlphaFoldDB" id="A0A8R1IPV7"/>
<dbReference type="EnsemblMetazoa" id="CJA36504.1">
    <property type="protein sequence ID" value="CJA36504.1"/>
    <property type="gene ID" value="WBGene00212351"/>
</dbReference>
<protein>
    <submittedName>
        <fullName evidence="1">Uncharacterized protein</fullName>
    </submittedName>
</protein>
<proteinExistence type="predicted"/>
<reference evidence="1" key="2">
    <citation type="submission" date="2022-06" db="UniProtKB">
        <authorList>
            <consortium name="EnsemblMetazoa"/>
        </authorList>
    </citation>
    <scope>IDENTIFICATION</scope>
    <source>
        <strain evidence="1">DF5081</strain>
    </source>
</reference>
<reference evidence="2" key="1">
    <citation type="submission" date="2010-08" db="EMBL/GenBank/DDBJ databases">
        <authorList>
            <consortium name="Caenorhabditis japonica Sequencing Consortium"/>
            <person name="Wilson R.K."/>
        </authorList>
    </citation>
    <scope>NUCLEOTIDE SEQUENCE [LARGE SCALE GENOMIC DNA]</scope>
    <source>
        <strain evidence="2">DF5081</strain>
    </source>
</reference>
<dbReference type="Proteomes" id="UP000005237">
    <property type="component" value="Unassembled WGS sequence"/>
</dbReference>
<keyword evidence="2" id="KW-1185">Reference proteome</keyword>
<evidence type="ECO:0000313" key="1">
    <source>
        <dbReference type="EnsemblMetazoa" id="CJA36504.1"/>
    </source>
</evidence>
<accession>A0A8R1IPV7</accession>